<feature type="transmembrane region" description="Helical" evidence="1">
    <location>
        <begin position="57"/>
        <end position="78"/>
    </location>
</feature>
<gene>
    <name evidence="2" type="ORF">Snoj_64770</name>
</gene>
<dbReference type="GeneID" id="95590795"/>
<keyword evidence="1" id="KW-0472">Membrane</keyword>
<reference evidence="3" key="1">
    <citation type="submission" date="2023-07" db="EMBL/GenBank/DDBJ databases">
        <title>Whole genome shotgun sequence of Streptomyces nojiriensis NBRC 13794.</title>
        <authorList>
            <person name="Komaki H."/>
            <person name="Tamura T."/>
        </authorList>
    </citation>
    <scope>NUCLEOTIDE SEQUENCE [LARGE SCALE GENOMIC DNA]</scope>
    <source>
        <strain evidence="3">NBRC 13794</strain>
    </source>
</reference>
<dbReference type="InterPro" id="IPR057702">
    <property type="entry name" value="DUF7942"/>
</dbReference>
<organism evidence="2 3">
    <name type="scientific">Streptomyces nojiriensis</name>
    <dbReference type="NCBI Taxonomy" id="66374"/>
    <lineage>
        <taxon>Bacteria</taxon>
        <taxon>Bacillati</taxon>
        <taxon>Actinomycetota</taxon>
        <taxon>Actinomycetes</taxon>
        <taxon>Kitasatosporales</taxon>
        <taxon>Streptomycetaceae</taxon>
        <taxon>Streptomyces</taxon>
    </lineage>
</organism>
<keyword evidence="1" id="KW-1133">Transmembrane helix</keyword>
<protein>
    <submittedName>
        <fullName evidence="2">Uncharacterized protein</fullName>
    </submittedName>
</protein>
<feature type="transmembrane region" description="Helical" evidence="1">
    <location>
        <begin position="28"/>
        <end position="45"/>
    </location>
</feature>
<evidence type="ECO:0000256" key="1">
    <source>
        <dbReference type="SAM" id="Phobius"/>
    </source>
</evidence>
<accession>A0ABQ3SWN7</accession>
<comment type="caution">
    <text evidence="2">The sequence shown here is derived from an EMBL/GenBank/DDBJ whole genome shotgun (WGS) entry which is preliminary data.</text>
</comment>
<dbReference type="RefSeq" id="WP_189735207.1">
    <property type="nucleotide sequence ID" value="NZ_BMRL01000003.1"/>
</dbReference>
<keyword evidence="3" id="KW-1185">Reference proteome</keyword>
<feature type="transmembrane region" description="Helical" evidence="1">
    <location>
        <begin position="128"/>
        <end position="147"/>
    </location>
</feature>
<feature type="transmembrane region" description="Helical" evidence="1">
    <location>
        <begin position="98"/>
        <end position="116"/>
    </location>
</feature>
<evidence type="ECO:0000313" key="3">
    <source>
        <dbReference type="Proteomes" id="UP000613974"/>
    </source>
</evidence>
<sequence length="149" mass="16559">MKPTGPGAPASRIREAARTAWSEPLSRWYLVLLTVCAVWSMTGGGGPGENGWLARSIAVVLTMPWLLVVHLFLVLTQADTWLLGYSIYFESPAWLFEPLWALYCLTAGLLNARLLARVSRSTREAGSAPWWVPMFTLAFFAGLFALWRA</sequence>
<dbReference type="Proteomes" id="UP000613974">
    <property type="component" value="Unassembled WGS sequence"/>
</dbReference>
<keyword evidence="1" id="KW-0812">Transmembrane</keyword>
<name>A0ABQ3SWN7_9ACTN</name>
<dbReference type="Pfam" id="PF25637">
    <property type="entry name" value="DUF7942"/>
    <property type="match status" value="1"/>
</dbReference>
<proteinExistence type="predicted"/>
<dbReference type="EMBL" id="BNEC01000005">
    <property type="protein sequence ID" value="GHI72559.1"/>
    <property type="molecule type" value="Genomic_DNA"/>
</dbReference>
<evidence type="ECO:0000313" key="2">
    <source>
        <dbReference type="EMBL" id="GHI72559.1"/>
    </source>
</evidence>